<dbReference type="InterPro" id="IPR008969">
    <property type="entry name" value="CarboxyPept-like_regulatory"/>
</dbReference>
<dbReference type="InterPro" id="IPR036465">
    <property type="entry name" value="vWFA_dom_sf"/>
</dbReference>
<dbReference type="AlphaFoldDB" id="A0A4R6ISU0"/>
<dbReference type="Pfam" id="PF12034">
    <property type="entry name" value="YfbK_C"/>
    <property type="match status" value="1"/>
</dbReference>
<dbReference type="PROSITE" id="PS50234">
    <property type="entry name" value="VWFA"/>
    <property type="match status" value="1"/>
</dbReference>
<dbReference type="InterPro" id="IPR051173">
    <property type="entry name" value="Ca_channel_alpha-2/delta"/>
</dbReference>
<dbReference type="EMBL" id="SNWP01000016">
    <property type="protein sequence ID" value="TDO23453.1"/>
    <property type="molecule type" value="Genomic_DNA"/>
</dbReference>
<dbReference type="Gene3D" id="2.60.40.1120">
    <property type="entry name" value="Carboxypeptidase-like, regulatory domain"/>
    <property type="match status" value="1"/>
</dbReference>
<evidence type="ECO:0000259" key="1">
    <source>
        <dbReference type="PROSITE" id="PS50234"/>
    </source>
</evidence>
<dbReference type="PANTHER" id="PTHR10166">
    <property type="entry name" value="VOLTAGE-DEPENDENT CALCIUM CHANNEL SUBUNIT ALPHA-2/DELTA-RELATED"/>
    <property type="match status" value="1"/>
</dbReference>
<name>A0A4R6ISU0_9BACT</name>
<dbReference type="CDD" id="cd01465">
    <property type="entry name" value="vWA_subgroup"/>
    <property type="match status" value="1"/>
</dbReference>
<comment type="caution">
    <text evidence="3">The sequence shown here is derived from an EMBL/GenBank/DDBJ whole genome shotgun (WGS) entry which is preliminary data.</text>
</comment>
<dbReference type="OrthoDB" id="9805121at2"/>
<dbReference type="InterPro" id="IPR022156">
    <property type="entry name" value="Uncharacterised_YfbK_N"/>
</dbReference>
<dbReference type="Pfam" id="PF00092">
    <property type="entry name" value="VWA"/>
    <property type="match status" value="1"/>
</dbReference>
<dbReference type="RefSeq" id="WP_133475634.1">
    <property type="nucleotide sequence ID" value="NZ_SNWP01000014.1"/>
</dbReference>
<sequence>MKYLMIAFLLLSVAVMGFTPAEIFIQGIVKDEKGMPVVAASVIETNTKNVSETNAEGKFRLKVNKEKTEITVMAIGFKEQKLKVTQSQIILVVLKADSKALTEVVVTAYAKQRKMDMTGSVVIPSSVHQYSASNISQQLQGTVAGVTVVKGNGKPFKDEWHDPKRRMHDHEKNFNREGYDAITENTFQSVTEQPLSTFSIDVDAASYSNLRRFIQNNQLPPAGAVRIEEMINYFSYQYPQPKENQPFSVNTEITDCPWNKKHQLMLVGLQGKQIDLTDLPASNLVFLIDVSGSMYAENKLPLVKASLKLLADQLRPKDKVSIVTYAGSVGLVLPATSGEYRTKIKEVIDRLEAGGATAGGAGIQLAYKVAREQYKEKGNNRVILCTDGDFNVGQTSDAALETMIEQERRSGIFLTVLGYGMGNYQDAKMQKLADKGNGNHAYIDGIAEAKKVLISEFGGTLYTIAKDVKLQIEFNPRHVKGYRLIGYENRMLAKEDFNNDQKDAGDMGSGHTVTAIYELVPPDAEIPAHVSVDPLKYQHKDSQKQPEKNYANTDERVTIKLRYKEPDGEQSKLITEVVKNAPVKFAQASNNLRFAAAVASFGLTLRGSAYKGSADFDQTLALAKSALGTDKEGYRREFIQLVEKAQQIALQKTQTNNGVFE</sequence>
<keyword evidence="4" id="KW-1185">Reference proteome</keyword>
<evidence type="ECO:0000313" key="2">
    <source>
        <dbReference type="EMBL" id="TDO23453.1"/>
    </source>
</evidence>
<dbReference type="EMBL" id="SNWP01000014">
    <property type="protein sequence ID" value="TDO25056.1"/>
    <property type="molecule type" value="Genomic_DNA"/>
</dbReference>
<proteinExistence type="predicted"/>
<gene>
    <name evidence="3" type="ORF">BC659_3071</name>
    <name evidence="2" type="ORF">BC659_3313</name>
</gene>
<reference evidence="3 4" key="1">
    <citation type="submission" date="2019-03" db="EMBL/GenBank/DDBJ databases">
        <title>Genomic Encyclopedia of Archaeal and Bacterial Type Strains, Phase II (KMG-II): from individual species to whole genera.</title>
        <authorList>
            <person name="Goeker M."/>
        </authorList>
    </citation>
    <scope>NUCLEOTIDE SEQUENCE [LARGE SCALE GENOMIC DNA]</scope>
    <source>
        <strain evidence="3 4">DSM 28323</strain>
    </source>
</reference>
<protein>
    <submittedName>
        <fullName evidence="3">Ca-activated chloride channel family protein</fullName>
    </submittedName>
</protein>
<evidence type="ECO:0000313" key="4">
    <source>
        <dbReference type="Proteomes" id="UP000295741"/>
    </source>
</evidence>
<dbReference type="InterPro" id="IPR021908">
    <property type="entry name" value="YfbK_C"/>
</dbReference>
<dbReference type="SUPFAM" id="SSF53300">
    <property type="entry name" value="vWA-like"/>
    <property type="match status" value="1"/>
</dbReference>
<feature type="domain" description="VWFA" evidence="1">
    <location>
        <begin position="283"/>
        <end position="461"/>
    </location>
</feature>
<dbReference type="SMART" id="SM00327">
    <property type="entry name" value="VWA"/>
    <property type="match status" value="1"/>
</dbReference>
<organism evidence="3 4">
    <name type="scientific">Sediminibacterium goheungense</name>
    <dbReference type="NCBI Taxonomy" id="1086393"/>
    <lineage>
        <taxon>Bacteria</taxon>
        <taxon>Pseudomonadati</taxon>
        <taxon>Bacteroidota</taxon>
        <taxon>Chitinophagia</taxon>
        <taxon>Chitinophagales</taxon>
        <taxon>Chitinophagaceae</taxon>
        <taxon>Sediminibacterium</taxon>
    </lineage>
</organism>
<dbReference type="SUPFAM" id="SSF49464">
    <property type="entry name" value="Carboxypeptidase regulatory domain-like"/>
    <property type="match status" value="1"/>
</dbReference>
<dbReference type="PANTHER" id="PTHR10166:SF37">
    <property type="entry name" value="STOLID, ISOFORM H"/>
    <property type="match status" value="1"/>
</dbReference>
<evidence type="ECO:0000313" key="3">
    <source>
        <dbReference type="EMBL" id="TDO25056.1"/>
    </source>
</evidence>
<accession>A0A4R6ISU0</accession>
<dbReference type="Gene3D" id="3.40.50.410">
    <property type="entry name" value="von Willebrand factor, type A domain"/>
    <property type="match status" value="1"/>
</dbReference>
<dbReference type="Pfam" id="PF12450">
    <property type="entry name" value="vWF_A"/>
    <property type="match status" value="1"/>
</dbReference>
<dbReference type="InterPro" id="IPR002035">
    <property type="entry name" value="VWF_A"/>
</dbReference>
<dbReference type="Pfam" id="PF13715">
    <property type="entry name" value="CarbopepD_reg_2"/>
    <property type="match status" value="1"/>
</dbReference>
<dbReference type="Proteomes" id="UP000295741">
    <property type="component" value="Unassembled WGS sequence"/>
</dbReference>